<feature type="domain" description="Alpha-carbonic anhydrase" evidence="10">
    <location>
        <begin position="24"/>
        <end position="289"/>
    </location>
</feature>
<dbReference type="InParanoid" id="A0A3B1IR60"/>
<dbReference type="EC" id="4.2.1.1" evidence="3 9"/>
<organism evidence="11 12">
    <name type="scientific">Astyanax mexicanus</name>
    <name type="common">Blind cave fish</name>
    <name type="synonym">Astyanax fasciatus mexicanus</name>
    <dbReference type="NCBI Taxonomy" id="7994"/>
    <lineage>
        <taxon>Eukaryota</taxon>
        <taxon>Metazoa</taxon>
        <taxon>Chordata</taxon>
        <taxon>Craniata</taxon>
        <taxon>Vertebrata</taxon>
        <taxon>Euteleostomi</taxon>
        <taxon>Actinopterygii</taxon>
        <taxon>Neopterygii</taxon>
        <taxon>Teleostei</taxon>
        <taxon>Ostariophysi</taxon>
        <taxon>Characiformes</taxon>
        <taxon>Characoidei</taxon>
        <taxon>Acestrorhamphidae</taxon>
        <taxon>Acestrorhamphinae</taxon>
        <taxon>Astyanax</taxon>
    </lineage>
</organism>
<reference evidence="12" key="2">
    <citation type="journal article" date="2014" name="Nat. Commun.">
        <title>The cavefish genome reveals candidate genes for eye loss.</title>
        <authorList>
            <person name="McGaugh S.E."/>
            <person name="Gross J.B."/>
            <person name="Aken B."/>
            <person name="Blin M."/>
            <person name="Borowsky R."/>
            <person name="Chalopin D."/>
            <person name="Hinaux H."/>
            <person name="Jeffery W.R."/>
            <person name="Keene A."/>
            <person name="Ma L."/>
            <person name="Minx P."/>
            <person name="Murphy D."/>
            <person name="O'Quin K.E."/>
            <person name="Retaux S."/>
            <person name="Rohner N."/>
            <person name="Searle S.M."/>
            <person name="Stahl B.A."/>
            <person name="Tabin C."/>
            <person name="Volff J.N."/>
            <person name="Yoshizawa M."/>
            <person name="Warren W.C."/>
        </authorList>
    </citation>
    <scope>NUCLEOTIDE SEQUENCE [LARGE SCALE GENOMIC DNA]</scope>
    <source>
        <strain evidence="12">female</strain>
    </source>
</reference>
<evidence type="ECO:0000256" key="5">
    <source>
        <dbReference type="ARBA" id="ARBA00022729"/>
    </source>
</evidence>
<comment type="function">
    <text evidence="9">Reversible hydration of carbon dioxide.</text>
</comment>
<feature type="chain" id="PRO_5025084473" description="Carbonic anhydrase" evidence="9">
    <location>
        <begin position="20"/>
        <end position="318"/>
    </location>
</feature>
<dbReference type="FunFam" id="3.10.200.10:FF:000003">
    <property type="entry name" value="Carbonic anhydrase 12"/>
    <property type="match status" value="1"/>
</dbReference>
<evidence type="ECO:0000256" key="1">
    <source>
        <dbReference type="ARBA" id="ARBA00001947"/>
    </source>
</evidence>
<protein>
    <recommendedName>
        <fullName evidence="3 9">Carbonic anhydrase</fullName>
        <ecNumber evidence="3 9">4.2.1.1</ecNumber>
    </recommendedName>
</protein>
<name>A0A3B1IR60_ASTMX</name>
<dbReference type="InterPro" id="IPR023561">
    <property type="entry name" value="Carbonic_anhydrase_a-class"/>
</dbReference>
<evidence type="ECO:0000259" key="10">
    <source>
        <dbReference type="PROSITE" id="PS51144"/>
    </source>
</evidence>
<sequence length="318" mass="34997">MKAQFFTLLAVCLLPTVMSEGSSADWCYHLHTCNYTTWSHTVVEHCNGTQQSPVNIVTTDVKEDASLTAFNFTGFDDNSTVLQIQNADGKSVKVGLDDSKMSVSGGGLPGVYKTQQMHLHWGNGSSAPGSEHTVNGKQYPMELHIVNMKSTHPNISVALGDSTGLAVLGFFIEATNDTGYPESWKNLTSYLSSIPNKGDTVDIMYQFTMDSLLQGVDRTKYYRYLGSLTTPSCNEAVVWTVFKEPIKVSQDLINLFSTTVYINTTNHPLMTNTYRGVQPLNTRVITTQRSSATTPYHTLSISTTTTAALLLYSLLSWL</sequence>
<dbReference type="InterPro" id="IPR036398">
    <property type="entry name" value="CA_dom_sf"/>
</dbReference>
<dbReference type="GO" id="GO:0008270">
    <property type="term" value="F:zinc ion binding"/>
    <property type="evidence" value="ECO:0007669"/>
    <property type="project" value="UniProtKB-UniRule"/>
</dbReference>
<keyword evidence="7" id="KW-0325">Glycoprotein</keyword>
<comment type="similarity">
    <text evidence="2 9">Belongs to the alpha-carbonic anhydrase family.</text>
</comment>
<dbReference type="PROSITE" id="PS00162">
    <property type="entry name" value="ALPHA_CA_1"/>
    <property type="match status" value="1"/>
</dbReference>
<dbReference type="SUPFAM" id="SSF51069">
    <property type="entry name" value="Carbonic anhydrase"/>
    <property type="match status" value="1"/>
</dbReference>
<keyword evidence="5 9" id="KW-0732">Signal</keyword>
<feature type="signal peptide" evidence="9">
    <location>
        <begin position="1"/>
        <end position="19"/>
    </location>
</feature>
<accession>A0A3B1IR60</accession>
<dbReference type="CDD" id="cd03117">
    <property type="entry name" value="alpha_CA_IV_XV_like"/>
    <property type="match status" value="1"/>
</dbReference>
<evidence type="ECO:0000256" key="7">
    <source>
        <dbReference type="ARBA" id="ARBA00023180"/>
    </source>
</evidence>
<reference evidence="11" key="4">
    <citation type="submission" date="2025-09" db="UniProtKB">
        <authorList>
            <consortium name="Ensembl"/>
        </authorList>
    </citation>
    <scope>IDENTIFICATION</scope>
</reference>
<dbReference type="InterPro" id="IPR041874">
    <property type="entry name" value="CA4/CA15"/>
</dbReference>
<evidence type="ECO:0000256" key="2">
    <source>
        <dbReference type="ARBA" id="ARBA00010718"/>
    </source>
</evidence>
<evidence type="ECO:0000313" key="12">
    <source>
        <dbReference type="Proteomes" id="UP000018467"/>
    </source>
</evidence>
<keyword evidence="6 9" id="KW-0862">Zinc</keyword>
<dbReference type="PROSITE" id="PS51144">
    <property type="entry name" value="ALPHA_CA_2"/>
    <property type="match status" value="1"/>
</dbReference>
<dbReference type="Gene3D" id="3.10.200.10">
    <property type="entry name" value="Alpha carbonic anhydrase"/>
    <property type="match status" value="1"/>
</dbReference>
<dbReference type="OrthoDB" id="429145at2759"/>
<keyword evidence="8 9" id="KW-0456">Lyase</keyword>
<keyword evidence="12" id="KW-1185">Reference proteome</keyword>
<dbReference type="InterPro" id="IPR018338">
    <property type="entry name" value="Carbonic_anhydrase_a-class_CS"/>
</dbReference>
<dbReference type="AlphaFoldDB" id="A0A3B1IR60"/>
<reference evidence="11" key="3">
    <citation type="submission" date="2025-08" db="UniProtKB">
        <authorList>
            <consortium name="Ensembl"/>
        </authorList>
    </citation>
    <scope>IDENTIFICATION</scope>
</reference>
<evidence type="ECO:0000256" key="8">
    <source>
        <dbReference type="ARBA" id="ARBA00023239"/>
    </source>
</evidence>
<dbReference type="STRING" id="7994.ENSAMXP00000032457"/>
<dbReference type="GO" id="GO:0004089">
    <property type="term" value="F:carbonate dehydratase activity"/>
    <property type="evidence" value="ECO:0007669"/>
    <property type="project" value="UniProtKB-UniRule"/>
</dbReference>
<reference evidence="12" key="1">
    <citation type="submission" date="2013-03" db="EMBL/GenBank/DDBJ databases">
        <authorList>
            <person name="Jeffery W."/>
            <person name="Warren W."/>
            <person name="Wilson R.K."/>
        </authorList>
    </citation>
    <scope>NUCLEOTIDE SEQUENCE</scope>
    <source>
        <strain evidence="12">female</strain>
    </source>
</reference>
<dbReference type="SMART" id="SM01057">
    <property type="entry name" value="Carb_anhydrase"/>
    <property type="match status" value="1"/>
</dbReference>
<evidence type="ECO:0000256" key="4">
    <source>
        <dbReference type="ARBA" id="ARBA00022723"/>
    </source>
</evidence>
<evidence type="ECO:0000256" key="9">
    <source>
        <dbReference type="RuleBase" id="RU367011"/>
    </source>
</evidence>
<dbReference type="Ensembl" id="ENSAMXT00000056964.1">
    <property type="protein sequence ID" value="ENSAMXP00000032457.1"/>
    <property type="gene ID" value="ENSAMXG00000032303.1"/>
</dbReference>
<evidence type="ECO:0000256" key="3">
    <source>
        <dbReference type="ARBA" id="ARBA00012925"/>
    </source>
</evidence>
<dbReference type="FunCoup" id="A0A3B1IR60">
    <property type="interactions" value="1"/>
</dbReference>
<dbReference type="PANTHER" id="PTHR18952">
    <property type="entry name" value="CARBONIC ANHYDRASE"/>
    <property type="match status" value="1"/>
</dbReference>
<dbReference type="Bgee" id="ENSAMXG00000032303">
    <property type="expression patterns" value="Expressed in pharyngeal gill and 4 other cell types or tissues"/>
</dbReference>
<dbReference type="Pfam" id="PF00194">
    <property type="entry name" value="Carb_anhydrase"/>
    <property type="match status" value="1"/>
</dbReference>
<keyword evidence="4 9" id="KW-0479">Metal-binding</keyword>
<comment type="catalytic activity">
    <reaction evidence="9">
        <text>hydrogencarbonate + H(+) = CO2 + H2O</text>
        <dbReference type="Rhea" id="RHEA:10748"/>
        <dbReference type="ChEBI" id="CHEBI:15377"/>
        <dbReference type="ChEBI" id="CHEBI:15378"/>
        <dbReference type="ChEBI" id="CHEBI:16526"/>
        <dbReference type="ChEBI" id="CHEBI:17544"/>
        <dbReference type="EC" id="4.2.1.1"/>
    </reaction>
</comment>
<evidence type="ECO:0000313" key="11">
    <source>
        <dbReference type="Ensembl" id="ENSAMXP00000032457.1"/>
    </source>
</evidence>
<proteinExistence type="inferred from homology"/>
<dbReference type="InterPro" id="IPR001148">
    <property type="entry name" value="CA_dom"/>
</dbReference>
<dbReference type="PANTHER" id="PTHR18952:SF200">
    <property type="entry name" value="CARBONIC ANHYDRASE"/>
    <property type="match status" value="1"/>
</dbReference>
<dbReference type="GeneTree" id="ENSGT00940000164039"/>
<evidence type="ECO:0000256" key="6">
    <source>
        <dbReference type="ARBA" id="ARBA00022833"/>
    </source>
</evidence>
<comment type="cofactor">
    <cofactor evidence="1 9">
        <name>Zn(2+)</name>
        <dbReference type="ChEBI" id="CHEBI:29105"/>
    </cofactor>
</comment>
<dbReference type="GO" id="GO:0005886">
    <property type="term" value="C:plasma membrane"/>
    <property type="evidence" value="ECO:0007669"/>
    <property type="project" value="TreeGrafter"/>
</dbReference>
<dbReference type="Proteomes" id="UP000018467">
    <property type="component" value="Unassembled WGS sequence"/>
</dbReference>